<feature type="compositionally biased region" description="Low complexity" evidence="1">
    <location>
        <begin position="71"/>
        <end position="83"/>
    </location>
</feature>
<organism evidence="2 3">
    <name type="scientific">Monilinia fructigena</name>
    <dbReference type="NCBI Taxonomy" id="38457"/>
    <lineage>
        <taxon>Eukaryota</taxon>
        <taxon>Fungi</taxon>
        <taxon>Dikarya</taxon>
        <taxon>Ascomycota</taxon>
        <taxon>Pezizomycotina</taxon>
        <taxon>Leotiomycetes</taxon>
        <taxon>Helotiales</taxon>
        <taxon>Sclerotiniaceae</taxon>
        <taxon>Monilinia</taxon>
    </lineage>
</organism>
<sequence length="177" mass="19917">MGKSKLRRKWWREKPGSKPASPRLDALKASEAWKRSAETTERSKKRVLPAQLRVLCKQCAPSKREPKALEALRAPRALRTPRPLRAPPGPRRLPASRSRYQRHRGEGGESAKRTTDSPVSQTRASKRSRAAPGQMNLKLLSRNSMRKARVEDAMDIDDDDVAATTQLIEATDPFSNE</sequence>
<comment type="caution">
    <text evidence="2">The sequence shown here is derived from an EMBL/GenBank/DDBJ whole genome shotgun (WGS) entry which is preliminary data.</text>
</comment>
<evidence type="ECO:0000313" key="3">
    <source>
        <dbReference type="Proteomes" id="UP000249056"/>
    </source>
</evidence>
<dbReference type="Proteomes" id="UP000249056">
    <property type="component" value="Unassembled WGS sequence"/>
</dbReference>
<reference evidence="2 3" key="1">
    <citation type="submission" date="2018-06" db="EMBL/GenBank/DDBJ databases">
        <title>Genome Sequence of the Brown Rot Fungal Pathogen Monilinia fructigena.</title>
        <authorList>
            <person name="Landi L."/>
            <person name="De Miccolis Angelini R.M."/>
            <person name="Pollastro S."/>
            <person name="Abate D."/>
            <person name="Faretra F."/>
            <person name="Romanazzi G."/>
        </authorList>
    </citation>
    <scope>NUCLEOTIDE SEQUENCE [LARGE SCALE GENOMIC DNA]</scope>
    <source>
        <strain evidence="2 3">Mfrg269</strain>
    </source>
</reference>
<feature type="compositionally biased region" description="Basic and acidic residues" evidence="1">
    <location>
        <begin position="25"/>
        <end position="42"/>
    </location>
</feature>
<feature type="compositionally biased region" description="Basic residues" evidence="1">
    <location>
        <begin position="1"/>
        <end position="11"/>
    </location>
</feature>
<evidence type="ECO:0000313" key="2">
    <source>
        <dbReference type="EMBL" id="RAL64397.1"/>
    </source>
</evidence>
<dbReference type="EMBL" id="QKRW01000014">
    <property type="protein sequence ID" value="RAL64397.1"/>
    <property type="molecule type" value="Genomic_DNA"/>
</dbReference>
<dbReference type="AlphaFoldDB" id="A0A395IVS2"/>
<feature type="region of interest" description="Disordered" evidence="1">
    <location>
        <begin position="59"/>
        <end position="158"/>
    </location>
</feature>
<feature type="region of interest" description="Disordered" evidence="1">
    <location>
        <begin position="1"/>
        <end position="47"/>
    </location>
</feature>
<name>A0A395IVS2_9HELO</name>
<accession>A0A395IVS2</accession>
<proteinExistence type="predicted"/>
<protein>
    <submittedName>
        <fullName evidence="2">Uncharacterized protein</fullName>
    </submittedName>
</protein>
<keyword evidence="3" id="KW-1185">Reference proteome</keyword>
<gene>
    <name evidence="2" type="ORF">DID88_001873</name>
</gene>
<evidence type="ECO:0000256" key="1">
    <source>
        <dbReference type="SAM" id="MobiDB-lite"/>
    </source>
</evidence>
<feature type="compositionally biased region" description="Basic and acidic residues" evidence="1">
    <location>
        <begin position="103"/>
        <end position="115"/>
    </location>
</feature>